<dbReference type="EMBL" id="CP025198">
    <property type="protein sequence ID" value="AXE40079.1"/>
    <property type="molecule type" value="Genomic_DNA"/>
</dbReference>
<dbReference type="SUPFAM" id="SSF51215">
    <property type="entry name" value="Regulatory protein AraC"/>
    <property type="match status" value="1"/>
</dbReference>
<evidence type="ECO:0000256" key="4">
    <source>
        <dbReference type="ARBA" id="ARBA00023163"/>
    </source>
</evidence>
<organism evidence="6 7">
    <name type="scientific">Acidipropionibacterium virtanenii</name>
    <dbReference type="NCBI Taxonomy" id="2057246"/>
    <lineage>
        <taxon>Bacteria</taxon>
        <taxon>Bacillati</taxon>
        <taxon>Actinomycetota</taxon>
        <taxon>Actinomycetes</taxon>
        <taxon>Propionibacteriales</taxon>
        <taxon>Propionibacteriaceae</taxon>
        <taxon>Acidipropionibacterium</taxon>
    </lineage>
</organism>
<keyword evidence="2" id="KW-0238">DNA-binding</keyword>
<dbReference type="InterPro" id="IPR018062">
    <property type="entry name" value="HTH_AraC-typ_CS"/>
</dbReference>
<dbReference type="SUPFAM" id="SSF46689">
    <property type="entry name" value="Homeodomain-like"/>
    <property type="match status" value="2"/>
</dbReference>
<dbReference type="InterPro" id="IPR003313">
    <property type="entry name" value="AraC-bd"/>
</dbReference>
<evidence type="ECO:0000256" key="3">
    <source>
        <dbReference type="ARBA" id="ARBA00023159"/>
    </source>
</evidence>
<evidence type="ECO:0000313" key="7">
    <source>
        <dbReference type="Proteomes" id="UP000251995"/>
    </source>
</evidence>
<evidence type="ECO:0000313" key="6">
    <source>
        <dbReference type="EMBL" id="AXE40079.1"/>
    </source>
</evidence>
<dbReference type="PANTHER" id="PTHR46796">
    <property type="entry name" value="HTH-TYPE TRANSCRIPTIONAL ACTIVATOR RHAS-RELATED"/>
    <property type="match status" value="1"/>
</dbReference>
<dbReference type="GO" id="GO:0003700">
    <property type="term" value="F:DNA-binding transcription factor activity"/>
    <property type="evidence" value="ECO:0007669"/>
    <property type="project" value="InterPro"/>
</dbReference>
<dbReference type="InterPro" id="IPR009057">
    <property type="entry name" value="Homeodomain-like_sf"/>
</dbReference>
<dbReference type="InterPro" id="IPR018060">
    <property type="entry name" value="HTH_AraC"/>
</dbReference>
<dbReference type="Gene3D" id="1.10.10.60">
    <property type="entry name" value="Homeodomain-like"/>
    <property type="match status" value="2"/>
</dbReference>
<keyword evidence="1" id="KW-0805">Transcription regulation</keyword>
<dbReference type="PANTHER" id="PTHR46796:SF7">
    <property type="entry name" value="ARAC FAMILY TRANSCRIPTIONAL REGULATOR"/>
    <property type="match status" value="1"/>
</dbReference>
<protein>
    <submittedName>
        <fullName evidence="6">Arabinose operon regulatory protein</fullName>
    </submittedName>
</protein>
<dbReference type="PRINTS" id="PR00032">
    <property type="entry name" value="HTHARAC"/>
</dbReference>
<sequence length="298" mass="33034">MDDAPHVDEQELIRDGFPGQRMLVLPRPLVRAALATPVTRELLVTDAGYFPRAGGHGRIRHRPISQAVVMICVRGRGWCATPAGRFDVRQGEVAILPPHLPHSYGADPEDPWTLWWIHISGESVPILVEATGATTQSPVQVPGDLHHLAALATELISVMERDTTAPRLLEASGIAWHLMTSLITSHKSHADTDELLDTIAQQLRDNLGNRPTVSELASTVGLSASHFAALFRQRFKVPVNQYQIQLRMARARELLDTTSRPVADVARELGYDDAFYFARQFGKLHGISPSKYRRQDKG</sequence>
<reference evidence="6 7" key="1">
    <citation type="submission" date="2017-12" db="EMBL/GenBank/DDBJ databases">
        <title>The whole genome sequence of the Acidipropionibacterium virtanenii sp. nov. type strain JS278.</title>
        <authorList>
            <person name="Laine P."/>
            <person name="Deptula P."/>
            <person name="Varmanen P."/>
            <person name="Auvinen P."/>
        </authorList>
    </citation>
    <scope>NUCLEOTIDE SEQUENCE [LARGE SCALE GENOMIC DNA]</scope>
    <source>
        <strain evidence="6 7">JS278</strain>
    </source>
</reference>
<evidence type="ECO:0000259" key="5">
    <source>
        <dbReference type="PROSITE" id="PS01124"/>
    </source>
</evidence>
<dbReference type="AlphaFoldDB" id="A0A344UXT1"/>
<keyword evidence="3" id="KW-0010">Activator</keyword>
<keyword evidence="7" id="KW-1185">Reference proteome</keyword>
<dbReference type="CDD" id="cd06986">
    <property type="entry name" value="cupin_MmsR-like_N"/>
    <property type="match status" value="1"/>
</dbReference>
<dbReference type="GO" id="GO:0043565">
    <property type="term" value="F:sequence-specific DNA binding"/>
    <property type="evidence" value="ECO:0007669"/>
    <property type="project" value="InterPro"/>
</dbReference>
<dbReference type="PROSITE" id="PS01124">
    <property type="entry name" value="HTH_ARAC_FAMILY_2"/>
    <property type="match status" value="1"/>
</dbReference>
<dbReference type="Proteomes" id="UP000251995">
    <property type="component" value="Chromosome"/>
</dbReference>
<proteinExistence type="predicted"/>
<feature type="domain" description="HTH araC/xylS-type" evidence="5">
    <location>
        <begin position="197"/>
        <end position="295"/>
    </location>
</feature>
<dbReference type="RefSeq" id="WP_181833755.1">
    <property type="nucleotide sequence ID" value="NZ_CP025198.1"/>
</dbReference>
<dbReference type="KEGG" id="acij:JS278_02945"/>
<dbReference type="Gene3D" id="2.60.120.280">
    <property type="entry name" value="Regulatory protein AraC"/>
    <property type="match status" value="1"/>
</dbReference>
<dbReference type="SMART" id="SM00342">
    <property type="entry name" value="HTH_ARAC"/>
    <property type="match status" value="1"/>
</dbReference>
<dbReference type="InterPro" id="IPR020449">
    <property type="entry name" value="Tscrpt_reg_AraC-type_HTH"/>
</dbReference>
<dbReference type="InterPro" id="IPR050204">
    <property type="entry name" value="AraC_XylS_family_regulators"/>
</dbReference>
<name>A0A344UXT1_9ACTN</name>
<dbReference type="Pfam" id="PF12833">
    <property type="entry name" value="HTH_18"/>
    <property type="match status" value="1"/>
</dbReference>
<keyword evidence="4" id="KW-0804">Transcription</keyword>
<accession>A0A344UXT1</accession>
<gene>
    <name evidence="6" type="primary">araC_2</name>
    <name evidence="6" type="ORF">JS278_02945</name>
</gene>
<dbReference type="Pfam" id="PF02311">
    <property type="entry name" value="AraC_binding"/>
    <property type="match status" value="1"/>
</dbReference>
<evidence type="ECO:0000256" key="2">
    <source>
        <dbReference type="ARBA" id="ARBA00023125"/>
    </source>
</evidence>
<evidence type="ECO:0000256" key="1">
    <source>
        <dbReference type="ARBA" id="ARBA00023015"/>
    </source>
</evidence>
<dbReference type="InterPro" id="IPR037923">
    <property type="entry name" value="HTH-like"/>
</dbReference>
<dbReference type="PROSITE" id="PS00041">
    <property type="entry name" value="HTH_ARAC_FAMILY_1"/>
    <property type="match status" value="1"/>
</dbReference>